<dbReference type="KEGG" id="nei:BG910_06765"/>
<dbReference type="Proteomes" id="UP000198238">
    <property type="component" value="Chromosome"/>
</dbReference>
<proteinExistence type="predicted"/>
<dbReference type="RefSeq" id="WP_089036186.1">
    <property type="nucleotide sequence ID" value="NZ_CP022278.1"/>
</dbReference>
<keyword evidence="2" id="KW-1185">Reference proteome</keyword>
<sequence>MDKKVPVAVPAVSGVLSLLLGVIPPEYWTRQYDHLASLVFGSAIGGGLPWINKICKGLLAGEHRFSRTERLMFAVALFVVGNGVVIITRPQVFNELTDKTALLAFAVTSWFCAICIRAQESVARQEKTAVLEARIRCLEEENRNL</sequence>
<protein>
    <submittedName>
        <fullName evidence="1">Uncharacterized protein</fullName>
    </submittedName>
</protein>
<dbReference type="AlphaFoldDB" id="A0A220S2R6"/>
<reference evidence="1 2" key="1">
    <citation type="submission" date="2017-06" db="EMBL/GenBank/DDBJ databases">
        <title>Neisseria chenwenguii sp. nov., isolated from the intestinal contents of Tibetan Plateau Pika in Yushu, Qinghai Province, China.</title>
        <authorList>
            <person name="Zhang G."/>
        </authorList>
    </citation>
    <scope>NUCLEOTIDE SEQUENCE [LARGE SCALE GENOMIC DNA]</scope>
    <source>
        <strain evidence="1 2">10023</strain>
    </source>
</reference>
<gene>
    <name evidence="1" type="ORF">BG910_06765</name>
</gene>
<name>A0A220S2R6_9NEIS</name>
<evidence type="ECO:0000313" key="1">
    <source>
        <dbReference type="EMBL" id="ASK27485.1"/>
    </source>
</evidence>
<accession>A0A220S2R6</accession>
<dbReference type="EMBL" id="CP022278">
    <property type="protein sequence ID" value="ASK27485.1"/>
    <property type="molecule type" value="Genomic_DNA"/>
</dbReference>
<organism evidence="1 2">
    <name type="scientific">Neisseria chenwenguii</name>
    <dbReference type="NCBI Taxonomy" id="1853278"/>
    <lineage>
        <taxon>Bacteria</taxon>
        <taxon>Pseudomonadati</taxon>
        <taxon>Pseudomonadota</taxon>
        <taxon>Betaproteobacteria</taxon>
        <taxon>Neisseriales</taxon>
        <taxon>Neisseriaceae</taxon>
        <taxon>Neisseria</taxon>
    </lineage>
</organism>
<evidence type="ECO:0000313" key="2">
    <source>
        <dbReference type="Proteomes" id="UP000198238"/>
    </source>
</evidence>